<dbReference type="STRING" id="317655.Sala_1622"/>
<protein>
    <submittedName>
        <fullName evidence="2">Excinuclease ABC, C subunit-like protein</fullName>
    </submittedName>
</protein>
<dbReference type="Proteomes" id="UP000006578">
    <property type="component" value="Chromosome"/>
</dbReference>
<sequence length="95" mass="10467">MHPDAQPAVYIMTNRKGGVLYTGVTSNLIGRVWQHRESGPAFLRAIDATSSFGSKYMVTCIQLSAARSRSRRDRVPRKSLLLKPAIQSGGTCFLN</sequence>
<evidence type="ECO:0000313" key="2">
    <source>
        <dbReference type="EMBL" id="ABF53335.1"/>
    </source>
</evidence>
<dbReference type="InterPro" id="IPR035901">
    <property type="entry name" value="GIY-YIG_endonuc_sf"/>
</dbReference>
<dbReference type="PROSITE" id="PS50164">
    <property type="entry name" value="GIY_YIG"/>
    <property type="match status" value="1"/>
</dbReference>
<dbReference type="Gene3D" id="3.40.1440.10">
    <property type="entry name" value="GIY-YIG endonuclease"/>
    <property type="match status" value="1"/>
</dbReference>
<organism evidence="2 3">
    <name type="scientific">Sphingopyxis alaskensis (strain DSM 13593 / LMG 18877 / RB2256)</name>
    <name type="common">Sphingomonas alaskensis</name>
    <dbReference type="NCBI Taxonomy" id="317655"/>
    <lineage>
        <taxon>Bacteria</taxon>
        <taxon>Pseudomonadati</taxon>
        <taxon>Pseudomonadota</taxon>
        <taxon>Alphaproteobacteria</taxon>
        <taxon>Sphingomonadales</taxon>
        <taxon>Sphingomonadaceae</taxon>
        <taxon>Sphingopyxis</taxon>
    </lineage>
</organism>
<dbReference type="KEGG" id="sal:Sala_1622"/>
<dbReference type="EMBL" id="CP000356">
    <property type="protein sequence ID" value="ABF53335.1"/>
    <property type="molecule type" value="Genomic_DNA"/>
</dbReference>
<reference evidence="2 3" key="1">
    <citation type="journal article" date="2009" name="Proc. Natl. Acad. Sci. U.S.A.">
        <title>The genomic basis of trophic strategy in marine bacteria.</title>
        <authorList>
            <person name="Lauro F.M."/>
            <person name="McDougald D."/>
            <person name="Thomas T."/>
            <person name="Williams T.J."/>
            <person name="Egan S."/>
            <person name="Rice S."/>
            <person name="DeMaere M.Z."/>
            <person name="Ting L."/>
            <person name="Ertan H."/>
            <person name="Johnson J."/>
            <person name="Ferriera S."/>
            <person name="Lapidus A."/>
            <person name="Anderson I."/>
            <person name="Kyrpides N."/>
            <person name="Munk A.C."/>
            <person name="Detter C."/>
            <person name="Han C.S."/>
            <person name="Brown M.V."/>
            <person name="Robb F.T."/>
            <person name="Kjelleberg S."/>
            <person name="Cavicchioli R."/>
        </authorList>
    </citation>
    <scope>NUCLEOTIDE SEQUENCE [LARGE SCALE GENOMIC DNA]</scope>
    <source>
        <strain evidence="3">DSM 13593 / LMG 18877 / RB2256</strain>
    </source>
</reference>
<dbReference type="Pfam" id="PF01541">
    <property type="entry name" value="GIY-YIG"/>
    <property type="match status" value="1"/>
</dbReference>
<gene>
    <name evidence="2" type="ordered locus">Sala_1622</name>
</gene>
<evidence type="ECO:0000313" key="3">
    <source>
        <dbReference type="Proteomes" id="UP000006578"/>
    </source>
</evidence>
<dbReference type="SUPFAM" id="SSF82771">
    <property type="entry name" value="GIY-YIG endonuclease"/>
    <property type="match status" value="1"/>
</dbReference>
<dbReference type="HOGENOM" id="CLU_2371309_0_0_5"/>
<accession>Q1GSN7</accession>
<dbReference type="InterPro" id="IPR000305">
    <property type="entry name" value="GIY-YIG_endonuc"/>
</dbReference>
<evidence type="ECO:0000259" key="1">
    <source>
        <dbReference type="PROSITE" id="PS50164"/>
    </source>
</evidence>
<name>Q1GSN7_SPHAL</name>
<keyword evidence="3" id="KW-1185">Reference proteome</keyword>
<proteinExistence type="predicted"/>
<dbReference type="eggNOG" id="COG2827">
    <property type="taxonomic scope" value="Bacteria"/>
</dbReference>
<dbReference type="AlphaFoldDB" id="Q1GSN7"/>
<feature type="domain" description="GIY-YIG" evidence="1">
    <location>
        <begin position="5"/>
        <end position="92"/>
    </location>
</feature>